<dbReference type="PANTHER" id="PTHR43818">
    <property type="entry name" value="BCDNA.GH03377"/>
    <property type="match status" value="1"/>
</dbReference>
<sequence>MDTENKPADAINRRKFLEKASVMSAFMIVPRFVLGGKGYTAPSDLINLGFIGTGKQAGGLQGSFFDTNEVKITAAADVYGAKLQQFAAQVNQRYAAKAGQSKYAGCATYGDFRDLLARKDIDAVVIAVPDHWHSVIAILAARAGKDIYCEKPLSLTIKEGRAMVTETRKNNRVFQTGSMQRSWPEFRQAAELVRNGYIGDIQTVKVNVGPPPVPYNLPAEPMPASLNWDFWLGPNTTQNYNHFLAPGLTDDFWAKWRDYKEFGGGGMTDWGAHMFDIAQWALDMDATGPVLVTPPDNDHPYLTYQYANGITMTHEPVSGDNGVTFIGSKGNIHVVRGKIETTPETLATRVISPLEKHVYLSLDHYKDFLQAMRNRTKPVADVEIGHRTATVCNIGNLAYELKRPLHWNPEKEEFINDDEANLRRGRDMRKEWVV</sequence>
<dbReference type="InterPro" id="IPR036291">
    <property type="entry name" value="NAD(P)-bd_dom_sf"/>
</dbReference>
<dbReference type="EC" id="1.-.-.-" evidence="1"/>
<dbReference type="KEGG" id="mgot:MgSA37_01356"/>
<reference evidence="1 2" key="1">
    <citation type="submission" date="2015-12" db="EMBL/GenBank/DDBJ databases">
        <title>Genome sequence of Mucilaginibacter gotjawali.</title>
        <authorList>
            <person name="Lee J.S."/>
            <person name="Lee K.C."/>
            <person name="Kim K.K."/>
            <person name="Lee B.W."/>
        </authorList>
    </citation>
    <scope>NUCLEOTIDE SEQUENCE [LARGE SCALE GENOMIC DNA]</scope>
    <source>
        <strain evidence="1 2">SA3-7</strain>
    </source>
</reference>
<proteinExistence type="predicted"/>
<dbReference type="GO" id="GO:0016491">
    <property type="term" value="F:oxidoreductase activity"/>
    <property type="evidence" value="ECO:0007669"/>
    <property type="project" value="UniProtKB-KW"/>
</dbReference>
<dbReference type="Proteomes" id="UP000218263">
    <property type="component" value="Chromosome"/>
</dbReference>
<dbReference type="InterPro" id="IPR050463">
    <property type="entry name" value="Gfo/Idh/MocA_oxidrdct_glycsds"/>
</dbReference>
<dbReference type="SUPFAM" id="SSF55347">
    <property type="entry name" value="Glyceraldehyde-3-phosphate dehydrogenase-like, C-terminal domain"/>
    <property type="match status" value="1"/>
</dbReference>
<dbReference type="Gene3D" id="3.40.50.720">
    <property type="entry name" value="NAD(P)-binding Rossmann-like Domain"/>
    <property type="match status" value="1"/>
</dbReference>
<dbReference type="PANTHER" id="PTHR43818:SF5">
    <property type="entry name" value="OXIDOREDUCTASE FAMILY PROTEIN"/>
    <property type="match status" value="1"/>
</dbReference>
<protein>
    <submittedName>
        <fullName evidence="1">Putative oxidoreductase YcjS</fullName>
        <ecNumber evidence="1">1.-.-.-</ecNumber>
    </submittedName>
</protein>
<dbReference type="Gene3D" id="3.30.360.10">
    <property type="entry name" value="Dihydrodipicolinate Reductase, domain 2"/>
    <property type="match status" value="1"/>
</dbReference>
<evidence type="ECO:0000313" key="2">
    <source>
        <dbReference type="Proteomes" id="UP000218263"/>
    </source>
</evidence>
<dbReference type="InterPro" id="IPR043906">
    <property type="entry name" value="Gfo/Idh/MocA_OxRdtase_bact_C"/>
</dbReference>
<dbReference type="AlphaFoldDB" id="A0A125T2J4"/>
<gene>
    <name evidence="1" type="primary">ycjS</name>
    <name evidence="1" type="ORF">MgSA37_01356</name>
</gene>
<accession>A0A125T2J4</accession>
<dbReference type="Pfam" id="PF19051">
    <property type="entry name" value="GFO_IDH_MocA_C2"/>
    <property type="match status" value="1"/>
</dbReference>
<keyword evidence="2" id="KW-1185">Reference proteome</keyword>
<evidence type="ECO:0000313" key="1">
    <source>
        <dbReference type="EMBL" id="BAU53189.1"/>
    </source>
</evidence>
<dbReference type="Pfam" id="PF01408">
    <property type="entry name" value="GFO_IDH_MocA"/>
    <property type="match status" value="1"/>
</dbReference>
<name>A0A125T2J4_9SPHI</name>
<dbReference type="SUPFAM" id="SSF51735">
    <property type="entry name" value="NAD(P)-binding Rossmann-fold domains"/>
    <property type="match status" value="1"/>
</dbReference>
<organism evidence="1 2">
    <name type="scientific">Mucilaginibacter gotjawali</name>
    <dbReference type="NCBI Taxonomy" id="1550579"/>
    <lineage>
        <taxon>Bacteria</taxon>
        <taxon>Pseudomonadati</taxon>
        <taxon>Bacteroidota</taxon>
        <taxon>Sphingobacteriia</taxon>
        <taxon>Sphingobacteriales</taxon>
        <taxon>Sphingobacteriaceae</taxon>
        <taxon>Mucilaginibacter</taxon>
    </lineage>
</organism>
<dbReference type="EMBL" id="AP017313">
    <property type="protein sequence ID" value="BAU53189.1"/>
    <property type="molecule type" value="Genomic_DNA"/>
</dbReference>
<dbReference type="InterPro" id="IPR000683">
    <property type="entry name" value="Gfo/Idh/MocA-like_OxRdtase_N"/>
</dbReference>
<dbReference type="RefSeq" id="WP_096350586.1">
    <property type="nucleotide sequence ID" value="NZ_AP017313.1"/>
</dbReference>
<dbReference type="GO" id="GO:0000166">
    <property type="term" value="F:nucleotide binding"/>
    <property type="evidence" value="ECO:0007669"/>
    <property type="project" value="InterPro"/>
</dbReference>
<keyword evidence="1" id="KW-0560">Oxidoreductase</keyword>
<dbReference type="OrthoDB" id="9763611at2"/>